<protein>
    <submittedName>
        <fullName evidence="2">Uncharacterized protein</fullName>
    </submittedName>
</protein>
<reference evidence="2" key="1">
    <citation type="submission" date="2020-06" db="EMBL/GenBank/DDBJ databases">
        <title>WGS assembly of Ceratodon purpureus strain R40.</title>
        <authorList>
            <person name="Carey S.B."/>
            <person name="Jenkins J."/>
            <person name="Shu S."/>
            <person name="Lovell J.T."/>
            <person name="Sreedasyam A."/>
            <person name="Maumus F."/>
            <person name="Tiley G.P."/>
            <person name="Fernandez-Pozo N."/>
            <person name="Barry K."/>
            <person name="Chen C."/>
            <person name="Wang M."/>
            <person name="Lipzen A."/>
            <person name="Daum C."/>
            <person name="Saski C.A."/>
            <person name="Payton A.C."/>
            <person name="Mcbreen J.C."/>
            <person name="Conrad R.E."/>
            <person name="Kollar L.M."/>
            <person name="Olsson S."/>
            <person name="Huttunen S."/>
            <person name="Landis J.B."/>
            <person name="Wickett N.J."/>
            <person name="Johnson M.G."/>
            <person name="Rensing S.A."/>
            <person name="Grimwood J."/>
            <person name="Schmutz J."/>
            <person name="Mcdaniel S.F."/>
        </authorList>
    </citation>
    <scope>NUCLEOTIDE SEQUENCE</scope>
    <source>
        <strain evidence="2">R40</strain>
    </source>
</reference>
<dbReference type="EMBL" id="CM026421">
    <property type="protein sequence ID" value="KAG0593343.1"/>
    <property type="molecule type" value="Genomic_DNA"/>
</dbReference>
<dbReference type="AlphaFoldDB" id="A0A8T0JEC4"/>
<dbReference type="PANTHER" id="PTHR34967">
    <property type="entry name" value="OS02G0257200 PROTEIN"/>
    <property type="match status" value="1"/>
</dbReference>
<keyword evidence="1" id="KW-0472">Membrane</keyword>
<feature type="transmembrane region" description="Helical" evidence="1">
    <location>
        <begin position="27"/>
        <end position="45"/>
    </location>
</feature>
<organism evidence="2 3">
    <name type="scientific">Ceratodon purpureus</name>
    <name type="common">Fire moss</name>
    <name type="synonym">Dicranum purpureum</name>
    <dbReference type="NCBI Taxonomy" id="3225"/>
    <lineage>
        <taxon>Eukaryota</taxon>
        <taxon>Viridiplantae</taxon>
        <taxon>Streptophyta</taxon>
        <taxon>Embryophyta</taxon>
        <taxon>Bryophyta</taxon>
        <taxon>Bryophytina</taxon>
        <taxon>Bryopsida</taxon>
        <taxon>Dicranidae</taxon>
        <taxon>Pseudoditrichales</taxon>
        <taxon>Ditrichaceae</taxon>
        <taxon>Ceratodon</taxon>
    </lineage>
</organism>
<dbReference type="PANTHER" id="PTHR34967:SF1">
    <property type="entry name" value="OS02G0257200 PROTEIN"/>
    <property type="match status" value="1"/>
</dbReference>
<evidence type="ECO:0000256" key="1">
    <source>
        <dbReference type="SAM" id="Phobius"/>
    </source>
</evidence>
<feature type="transmembrane region" description="Helical" evidence="1">
    <location>
        <begin position="99"/>
        <end position="120"/>
    </location>
</feature>
<feature type="transmembrane region" description="Helical" evidence="1">
    <location>
        <begin position="57"/>
        <end position="79"/>
    </location>
</feature>
<evidence type="ECO:0000313" key="3">
    <source>
        <dbReference type="Proteomes" id="UP000822688"/>
    </source>
</evidence>
<proteinExistence type="predicted"/>
<accession>A0A8T0JEC4</accession>
<keyword evidence="1" id="KW-1133">Transmembrane helix</keyword>
<comment type="caution">
    <text evidence="2">The sequence shown here is derived from an EMBL/GenBank/DDBJ whole genome shotgun (WGS) entry which is preliminary data.</text>
</comment>
<sequence length="238" mass="26652">MVKLTSARQSRMYGPPGTRDLFENLNAFLYLFGTILFAAGTVLLLPSFEVKQNWGLWMILVGIATIVLVNFHDLHAHLAGIDYNFSFLTLDTQLWMVELAAPLVQAIGSILLCIATFLMIRLNKGVYGDDEIQLKLVQSFRLVVAGSALWLLGSIHNAFQVYEKTGMRIQVLQKAVSVPCIIASELLLVSGVVSLQISGEDRKLAVHIPSYCFHPCQPLRISLFTFFSEQTFLTHQEY</sequence>
<dbReference type="Proteomes" id="UP000822688">
    <property type="component" value="Chromosome 1"/>
</dbReference>
<feature type="transmembrane region" description="Helical" evidence="1">
    <location>
        <begin position="140"/>
        <end position="159"/>
    </location>
</feature>
<keyword evidence="1" id="KW-0812">Transmembrane</keyword>
<evidence type="ECO:0000313" key="2">
    <source>
        <dbReference type="EMBL" id="KAG0593343.1"/>
    </source>
</evidence>
<gene>
    <name evidence="2" type="ORF">KC19_1G322200</name>
</gene>
<name>A0A8T0JEC4_CERPU</name>
<keyword evidence="3" id="KW-1185">Reference proteome</keyword>